<dbReference type="Gene3D" id="1.10.10.60">
    <property type="entry name" value="Homeodomain-like"/>
    <property type="match status" value="1"/>
</dbReference>
<dbReference type="AlphaFoldDB" id="A0AA46DCM5"/>
<feature type="domain" description="Mor transcription activator" evidence="2">
    <location>
        <begin position="36"/>
        <end position="105"/>
    </location>
</feature>
<dbReference type="InterPro" id="IPR014875">
    <property type="entry name" value="Mor_transcription_activator"/>
</dbReference>
<gene>
    <name evidence="3" type="ORF">EV676_10657</name>
</gene>
<dbReference type="Proteomes" id="UP000294772">
    <property type="component" value="Unassembled WGS sequence"/>
</dbReference>
<evidence type="ECO:0000256" key="1">
    <source>
        <dbReference type="SAM" id="MobiDB-lite"/>
    </source>
</evidence>
<feature type="compositionally biased region" description="Polar residues" evidence="1">
    <location>
        <begin position="122"/>
        <end position="135"/>
    </location>
</feature>
<accession>A0AA46DCM5</accession>
<dbReference type="EMBL" id="SLXF01000006">
    <property type="protein sequence ID" value="TCP06574.1"/>
    <property type="molecule type" value="Genomic_DNA"/>
</dbReference>
<name>A0AA46DCM5_9BURK</name>
<evidence type="ECO:0000313" key="4">
    <source>
        <dbReference type="Proteomes" id="UP000294772"/>
    </source>
</evidence>
<proteinExistence type="predicted"/>
<feature type="region of interest" description="Disordered" evidence="1">
    <location>
        <begin position="108"/>
        <end position="141"/>
    </location>
</feature>
<dbReference type="RefSeq" id="WP_132765392.1">
    <property type="nucleotide sequence ID" value="NZ_CP110416.1"/>
</dbReference>
<dbReference type="SUPFAM" id="SSF46689">
    <property type="entry name" value="Homeodomain-like"/>
    <property type="match status" value="1"/>
</dbReference>
<evidence type="ECO:0000313" key="3">
    <source>
        <dbReference type="EMBL" id="TCP06574.1"/>
    </source>
</evidence>
<dbReference type="InterPro" id="IPR009057">
    <property type="entry name" value="Homeodomain-like_sf"/>
</dbReference>
<evidence type="ECO:0000259" key="2">
    <source>
        <dbReference type="Pfam" id="PF08765"/>
    </source>
</evidence>
<sequence>MTKKATTRSTIPTLAEMTKDPDLVDRIFEYLVEQVPELAGQKVDELKRAVRAEFKGEEVYIPSRSPSERQVLTQQVLALFNGRNATEVARRLRISRATVYRILKQPGGTKRLTFPGNETAAAVSSTRESSATADGSTDHKD</sequence>
<comment type="caution">
    <text evidence="3">The sequence shown here is derived from an EMBL/GenBank/DDBJ whole genome shotgun (WGS) entry which is preliminary data.</text>
</comment>
<dbReference type="Pfam" id="PF08765">
    <property type="entry name" value="Mor"/>
    <property type="match status" value="1"/>
</dbReference>
<protein>
    <submittedName>
        <fullName evidence="3">Mor transcription activator family protein</fullName>
    </submittedName>
</protein>
<reference evidence="3 4" key="1">
    <citation type="submission" date="2019-03" db="EMBL/GenBank/DDBJ databases">
        <title>Genomic Encyclopedia of Type Strains, Phase IV (KMG-IV): sequencing the most valuable type-strain genomes for metagenomic binning, comparative biology and taxonomic classification.</title>
        <authorList>
            <person name="Goeker M."/>
        </authorList>
    </citation>
    <scope>NUCLEOTIDE SEQUENCE [LARGE SCALE GENOMIC DNA]</scope>
    <source>
        <strain evidence="3 4">DSM 15264</strain>
    </source>
</reference>
<organism evidence="3 4">
    <name type="scientific">Caldimonas thermodepolymerans</name>
    <dbReference type="NCBI Taxonomy" id="215580"/>
    <lineage>
        <taxon>Bacteria</taxon>
        <taxon>Pseudomonadati</taxon>
        <taxon>Pseudomonadota</taxon>
        <taxon>Betaproteobacteria</taxon>
        <taxon>Burkholderiales</taxon>
        <taxon>Sphaerotilaceae</taxon>
        <taxon>Caldimonas</taxon>
    </lineage>
</organism>